<reference evidence="6 7" key="1">
    <citation type="submission" date="2014-04" db="EMBL/GenBank/DDBJ databases">
        <authorList>
            <consortium name="DOE Joint Genome Institute"/>
            <person name="Kuo A."/>
            <person name="Martino E."/>
            <person name="Perotto S."/>
            <person name="Kohler A."/>
            <person name="Nagy L.G."/>
            <person name="Floudas D."/>
            <person name="Copeland A."/>
            <person name="Barry K.W."/>
            <person name="Cichocki N."/>
            <person name="Veneault-Fourrey C."/>
            <person name="LaButti K."/>
            <person name="Lindquist E.A."/>
            <person name="Lipzen A."/>
            <person name="Lundell T."/>
            <person name="Morin E."/>
            <person name="Murat C."/>
            <person name="Sun H."/>
            <person name="Tunlid A."/>
            <person name="Henrissat B."/>
            <person name="Grigoriev I.V."/>
            <person name="Hibbett D.S."/>
            <person name="Martin F."/>
            <person name="Nordberg H.P."/>
            <person name="Cantor M.N."/>
            <person name="Hua S.X."/>
        </authorList>
    </citation>
    <scope>NUCLEOTIDE SEQUENCE [LARGE SCALE GENOMIC DNA]</scope>
    <source>
        <strain evidence="6 7">Zn</strain>
    </source>
</reference>
<keyword evidence="4" id="KW-1133">Transmembrane helix</keyword>
<evidence type="ECO:0000256" key="2">
    <source>
        <dbReference type="ARBA" id="ARBA00022827"/>
    </source>
</evidence>
<proteinExistence type="predicted"/>
<dbReference type="InterPro" id="IPR036188">
    <property type="entry name" value="FAD/NAD-bd_sf"/>
</dbReference>
<dbReference type="InterPro" id="IPR051104">
    <property type="entry name" value="FAD_monoxygenase"/>
</dbReference>
<dbReference type="EMBL" id="KN832878">
    <property type="protein sequence ID" value="KIM99997.1"/>
    <property type="molecule type" value="Genomic_DNA"/>
</dbReference>
<feature type="transmembrane region" description="Helical" evidence="4">
    <location>
        <begin position="7"/>
        <end position="26"/>
    </location>
</feature>
<dbReference type="Gene3D" id="3.50.50.60">
    <property type="entry name" value="FAD/NAD(P)-binding domain"/>
    <property type="match status" value="1"/>
</dbReference>
<dbReference type="InParanoid" id="A0A0C3DDG2"/>
<evidence type="ECO:0000259" key="5">
    <source>
        <dbReference type="Pfam" id="PF01494"/>
    </source>
</evidence>
<name>A0A0C3DDG2_OIDMZ</name>
<keyword evidence="1" id="KW-0285">Flavoprotein</keyword>
<dbReference type="Pfam" id="PF01494">
    <property type="entry name" value="FAD_binding_3"/>
    <property type="match status" value="1"/>
</dbReference>
<dbReference type="PANTHER" id="PTHR46720">
    <property type="entry name" value="HYDROXYLASE, PUTATIVE (AFU_ORTHOLOGUE AFUA_3G01460)-RELATED"/>
    <property type="match status" value="1"/>
</dbReference>
<gene>
    <name evidence="6" type="ORF">OIDMADRAFT_125866</name>
</gene>
<accession>A0A0C3DDG2</accession>
<sequence>MAEGKDFHVAVCGGGIGGLCLTIGLLRQNISCKLYEAAPAFAEIGAGVSFGPNAIQAMELIDPQIVRGFENCSTINGWPEKRDTWFEFRTGQAKGTRRGVLAATNTYVADVKTGGVQYVGQNSVHRAHFLDELVKLIPDEVPEFGKRLVNIEEKGDKMILAFEDGTSSEADAVIGCDGIKSRMREILLGKDHEAAHAVFSGKYAYRGLIPMETAVNALGDELARNPQMYMGHHGHVLTFPIEKGKTMNVVAFRTKLDGKWPEKDWILPSKKEDMTKDFMGWDDRVMNIIYLMEKCDVWALFEHLPSPTYYKGRLCLLGDAAHASTPHQGAGAGQAIEDAFILSNLLGQVASVADITRSFKAYDSVRRSRSQRVVTTSKEAGCLYEMEDEEVGSDLDKARENLLARYDWIWRNDLKAQLREAKNVMLNGSRI</sequence>
<dbReference type="SUPFAM" id="SSF54373">
    <property type="entry name" value="FAD-linked reductases, C-terminal domain"/>
    <property type="match status" value="1"/>
</dbReference>
<dbReference type="GO" id="GO:0016491">
    <property type="term" value="F:oxidoreductase activity"/>
    <property type="evidence" value="ECO:0007669"/>
    <property type="project" value="UniProtKB-KW"/>
</dbReference>
<evidence type="ECO:0000313" key="6">
    <source>
        <dbReference type="EMBL" id="KIM99997.1"/>
    </source>
</evidence>
<keyword evidence="4" id="KW-0472">Membrane</keyword>
<keyword evidence="2" id="KW-0274">FAD</keyword>
<dbReference type="HOGENOM" id="CLU_009665_6_3_1"/>
<dbReference type="InterPro" id="IPR002938">
    <property type="entry name" value="FAD-bd"/>
</dbReference>
<keyword evidence="3" id="KW-0560">Oxidoreductase</keyword>
<dbReference type="FunFam" id="3.50.50.60:FF:000153">
    <property type="entry name" value="Salicylate hydroxylase, putative"/>
    <property type="match status" value="1"/>
</dbReference>
<evidence type="ECO:0000256" key="3">
    <source>
        <dbReference type="ARBA" id="ARBA00023002"/>
    </source>
</evidence>
<dbReference type="GO" id="GO:0071949">
    <property type="term" value="F:FAD binding"/>
    <property type="evidence" value="ECO:0007669"/>
    <property type="project" value="InterPro"/>
</dbReference>
<feature type="domain" description="FAD-binding" evidence="5">
    <location>
        <begin position="308"/>
        <end position="376"/>
    </location>
</feature>
<dbReference type="SUPFAM" id="SSF51905">
    <property type="entry name" value="FAD/NAD(P)-binding domain"/>
    <property type="match status" value="1"/>
</dbReference>
<dbReference type="OrthoDB" id="417877at2759"/>
<dbReference type="PRINTS" id="PR00420">
    <property type="entry name" value="RNGMNOXGNASE"/>
</dbReference>
<dbReference type="Proteomes" id="UP000054321">
    <property type="component" value="Unassembled WGS sequence"/>
</dbReference>
<reference evidence="7" key="2">
    <citation type="submission" date="2015-01" db="EMBL/GenBank/DDBJ databases">
        <title>Evolutionary Origins and Diversification of the Mycorrhizal Mutualists.</title>
        <authorList>
            <consortium name="DOE Joint Genome Institute"/>
            <consortium name="Mycorrhizal Genomics Consortium"/>
            <person name="Kohler A."/>
            <person name="Kuo A."/>
            <person name="Nagy L.G."/>
            <person name="Floudas D."/>
            <person name="Copeland A."/>
            <person name="Barry K.W."/>
            <person name="Cichocki N."/>
            <person name="Veneault-Fourrey C."/>
            <person name="LaButti K."/>
            <person name="Lindquist E.A."/>
            <person name="Lipzen A."/>
            <person name="Lundell T."/>
            <person name="Morin E."/>
            <person name="Murat C."/>
            <person name="Riley R."/>
            <person name="Ohm R."/>
            <person name="Sun H."/>
            <person name="Tunlid A."/>
            <person name="Henrissat B."/>
            <person name="Grigoriev I.V."/>
            <person name="Hibbett D.S."/>
            <person name="Martin F."/>
        </authorList>
    </citation>
    <scope>NUCLEOTIDE SEQUENCE [LARGE SCALE GENOMIC DNA]</scope>
    <source>
        <strain evidence="7">Zn</strain>
    </source>
</reference>
<keyword evidence="4" id="KW-0812">Transmembrane</keyword>
<dbReference type="STRING" id="913774.A0A0C3DDG2"/>
<evidence type="ECO:0000313" key="7">
    <source>
        <dbReference type="Proteomes" id="UP000054321"/>
    </source>
</evidence>
<dbReference type="AlphaFoldDB" id="A0A0C3DDG2"/>
<dbReference type="GO" id="GO:0044550">
    <property type="term" value="P:secondary metabolite biosynthetic process"/>
    <property type="evidence" value="ECO:0007669"/>
    <property type="project" value="UniProtKB-ARBA"/>
</dbReference>
<protein>
    <recommendedName>
        <fullName evidence="5">FAD-binding domain-containing protein</fullName>
    </recommendedName>
</protein>
<organism evidence="6 7">
    <name type="scientific">Oidiodendron maius (strain Zn)</name>
    <dbReference type="NCBI Taxonomy" id="913774"/>
    <lineage>
        <taxon>Eukaryota</taxon>
        <taxon>Fungi</taxon>
        <taxon>Dikarya</taxon>
        <taxon>Ascomycota</taxon>
        <taxon>Pezizomycotina</taxon>
        <taxon>Leotiomycetes</taxon>
        <taxon>Leotiomycetes incertae sedis</taxon>
        <taxon>Myxotrichaceae</taxon>
        <taxon>Oidiodendron</taxon>
    </lineage>
</organism>
<dbReference type="PANTHER" id="PTHR46720:SF3">
    <property type="entry name" value="FAD-BINDING DOMAIN-CONTAINING PROTEIN-RELATED"/>
    <property type="match status" value="1"/>
</dbReference>
<evidence type="ECO:0000256" key="4">
    <source>
        <dbReference type="SAM" id="Phobius"/>
    </source>
</evidence>
<keyword evidence="7" id="KW-1185">Reference proteome</keyword>
<evidence type="ECO:0000256" key="1">
    <source>
        <dbReference type="ARBA" id="ARBA00022630"/>
    </source>
</evidence>